<keyword evidence="1" id="KW-0732">Signal</keyword>
<organism evidence="3 4">
    <name type="scientific">Roseomonas acroporae</name>
    <dbReference type="NCBI Taxonomy" id="2937791"/>
    <lineage>
        <taxon>Bacteria</taxon>
        <taxon>Pseudomonadati</taxon>
        <taxon>Pseudomonadota</taxon>
        <taxon>Alphaproteobacteria</taxon>
        <taxon>Acetobacterales</taxon>
        <taxon>Roseomonadaceae</taxon>
        <taxon>Roseomonas</taxon>
    </lineage>
</organism>
<dbReference type="Gene3D" id="2.40.10.10">
    <property type="entry name" value="Trypsin-like serine proteases"/>
    <property type="match status" value="2"/>
</dbReference>
<dbReference type="InterPro" id="IPR050966">
    <property type="entry name" value="Glutamyl_endopeptidase"/>
</dbReference>
<protein>
    <submittedName>
        <fullName evidence="3">Trypsin-like peptidase domain-containing protein</fullName>
    </submittedName>
</protein>
<dbReference type="SMART" id="SM00020">
    <property type="entry name" value="Tryp_SPc"/>
    <property type="match status" value="1"/>
</dbReference>
<evidence type="ECO:0000259" key="2">
    <source>
        <dbReference type="PROSITE" id="PS50240"/>
    </source>
</evidence>
<evidence type="ECO:0000313" key="3">
    <source>
        <dbReference type="EMBL" id="MCK8783467.1"/>
    </source>
</evidence>
<dbReference type="RefSeq" id="WP_248665593.1">
    <property type="nucleotide sequence ID" value="NZ_JALPRX010000010.1"/>
</dbReference>
<dbReference type="PROSITE" id="PS00134">
    <property type="entry name" value="TRYPSIN_HIS"/>
    <property type="match status" value="1"/>
</dbReference>
<comment type="caution">
    <text evidence="3">The sequence shown here is derived from an EMBL/GenBank/DDBJ whole genome shotgun (WGS) entry which is preliminary data.</text>
</comment>
<dbReference type="GO" id="GO:0004252">
    <property type="term" value="F:serine-type endopeptidase activity"/>
    <property type="evidence" value="ECO:0007669"/>
    <property type="project" value="InterPro"/>
</dbReference>
<sequence length="227" mass="22730">MDSTAAPWRSLARVQTGLGGRCTGVLLAPRLVLTAAHCLVGRTTRRLVRPGSVNVLLGYARGDWTAHARARAFAVSSRFDPEAGGPPAADWALLTLESPLGGEALALRPAASPAPGTAAALGGYEQDRNEVLLADSGCRVLGPVRGASPGDTMLRHDCAATRGSSGAPLLVREDGAWRVAGLQVRAMAGGAGGLAIPADAIPGLSLGLPGGLPGGLPPAPPPGGPGR</sequence>
<proteinExistence type="predicted"/>
<gene>
    <name evidence="3" type="ORF">M0638_03605</name>
</gene>
<dbReference type="PRINTS" id="PR00722">
    <property type="entry name" value="CHYMOTRYPSIN"/>
</dbReference>
<dbReference type="PANTHER" id="PTHR15462:SF8">
    <property type="entry name" value="SERINE PROTEASE"/>
    <property type="match status" value="1"/>
</dbReference>
<dbReference type="PANTHER" id="PTHR15462">
    <property type="entry name" value="SERINE PROTEASE"/>
    <property type="match status" value="1"/>
</dbReference>
<dbReference type="InterPro" id="IPR043504">
    <property type="entry name" value="Peptidase_S1_PA_chymotrypsin"/>
</dbReference>
<dbReference type="Pfam" id="PF13365">
    <property type="entry name" value="Trypsin_2"/>
    <property type="match status" value="1"/>
</dbReference>
<dbReference type="GO" id="GO:0006508">
    <property type="term" value="P:proteolysis"/>
    <property type="evidence" value="ECO:0007669"/>
    <property type="project" value="InterPro"/>
</dbReference>
<dbReference type="Proteomes" id="UP001139516">
    <property type="component" value="Unassembled WGS sequence"/>
</dbReference>
<dbReference type="AlphaFoldDB" id="A0A9X1Y7G2"/>
<evidence type="ECO:0000313" key="4">
    <source>
        <dbReference type="Proteomes" id="UP001139516"/>
    </source>
</evidence>
<dbReference type="InterPro" id="IPR009003">
    <property type="entry name" value="Peptidase_S1_PA"/>
</dbReference>
<dbReference type="EMBL" id="JALPRX010000010">
    <property type="protein sequence ID" value="MCK8783467.1"/>
    <property type="molecule type" value="Genomic_DNA"/>
</dbReference>
<dbReference type="InterPro" id="IPR001314">
    <property type="entry name" value="Peptidase_S1A"/>
</dbReference>
<dbReference type="InterPro" id="IPR018114">
    <property type="entry name" value="TRYPSIN_HIS"/>
</dbReference>
<name>A0A9X1Y7G2_9PROT</name>
<keyword evidence="4" id="KW-1185">Reference proteome</keyword>
<dbReference type="SUPFAM" id="SSF50494">
    <property type="entry name" value="Trypsin-like serine proteases"/>
    <property type="match status" value="1"/>
</dbReference>
<dbReference type="InterPro" id="IPR001254">
    <property type="entry name" value="Trypsin_dom"/>
</dbReference>
<dbReference type="PROSITE" id="PS50240">
    <property type="entry name" value="TRYPSIN_DOM"/>
    <property type="match status" value="1"/>
</dbReference>
<accession>A0A9X1Y7G2</accession>
<feature type="domain" description="Peptidase S1" evidence="2">
    <location>
        <begin position="1"/>
        <end position="182"/>
    </location>
</feature>
<evidence type="ECO:0000256" key="1">
    <source>
        <dbReference type="ARBA" id="ARBA00022729"/>
    </source>
</evidence>
<reference evidence="3" key="1">
    <citation type="submission" date="2022-04" db="EMBL/GenBank/DDBJ databases">
        <title>Roseomonas acroporae sp. nov., isolated from coral Acropora digitifera.</title>
        <authorList>
            <person name="Sun H."/>
        </authorList>
    </citation>
    <scope>NUCLEOTIDE SEQUENCE</scope>
    <source>
        <strain evidence="3">NAR14</strain>
    </source>
</reference>